<reference evidence="1" key="1">
    <citation type="submission" date="2014-09" db="EMBL/GenBank/DDBJ databases">
        <authorList>
            <person name="Magalhaes I.L.F."/>
            <person name="Oliveira U."/>
            <person name="Santos F.R."/>
            <person name="Vidigal T.H.D.A."/>
            <person name="Brescovit A.D."/>
            <person name="Santos A.J."/>
        </authorList>
    </citation>
    <scope>NUCLEOTIDE SEQUENCE</scope>
    <source>
        <tissue evidence="1">Shoot tissue taken approximately 20 cm above the soil surface</tissue>
    </source>
</reference>
<accession>A0A0A8Z9P5</accession>
<dbReference type="AlphaFoldDB" id="A0A0A8Z9P5"/>
<dbReference type="EMBL" id="GBRH01266323">
    <property type="protein sequence ID" value="JAD31572.1"/>
    <property type="molecule type" value="Transcribed_RNA"/>
</dbReference>
<protein>
    <submittedName>
        <fullName evidence="1">Uncharacterized protein</fullName>
    </submittedName>
</protein>
<proteinExistence type="predicted"/>
<evidence type="ECO:0000313" key="1">
    <source>
        <dbReference type="EMBL" id="JAD31572.1"/>
    </source>
</evidence>
<organism evidence="1">
    <name type="scientific">Arundo donax</name>
    <name type="common">Giant reed</name>
    <name type="synonym">Donax arundinaceus</name>
    <dbReference type="NCBI Taxonomy" id="35708"/>
    <lineage>
        <taxon>Eukaryota</taxon>
        <taxon>Viridiplantae</taxon>
        <taxon>Streptophyta</taxon>
        <taxon>Embryophyta</taxon>
        <taxon>Tracheophyta</taxon>
        <taxon>Spermatophyta</taxon>
        <taxon>Magnoliopsida</taxon>
        <taxon>Liliopsida</taxon>
        <taxon>Poales</taxon>
        <taxon>Poaceae</taxon>
        <taxon>PACMAD clade</taxon>
        <taxon>Arundinoideae</taxon>
        <taxon>Arundineae</taxon>
        <taxon>Arundo</taxon>
    </lineage>
</organism>
<sequence>MALWQFDFWVDQVSQCHQGFVTQQPACFAKCHQGSPTASS</sequence>
<reference evidence="1" key="2">
    <citation type="journal article" date="2015" name="Data Brief">
        <title>Shoot transcriptome of the giant reed, Arundo donax.</title>
        <authorList>
            <person name="Barrero R.A."/>
            <person name="Guerrero F.D."/>
            <person name="Moolhuijzen P."/>
            <person name="Goolsby J.A."/>
            <person name="Tidwell J."/>
            <person name="Bellgard S.E."/>
            <person name="Bellgard M.I."/>
        </authorList>
    </citation>
    <scope>NUCLEOTIDE SEQUENCE</scope>
    <source>
        <tissue evidence="1">Shoot tissue taken approximately 20 cm above the soil surface</tissue>
    </source>
</reference>
<name>A0A0A8Z9P5_ARUDO</name>